<dbReference type="PANTHER" id="PTHR43861:SF1">
    <property type="entry name" value="TRANS-ACONITATE 2-METHYLTRANSFERASE"/>
    <property type="match status" value="1"/>
</dbReference>
<keyword evidence="2" id="KW-0808">Transferase</keyword>
<name>A0ABU5QUB9_9BACT</name>
<dbReference type="Proteomes" id="UP001304671">
    <property type="component" value="Unassembled WGS sequence"/>
</dbReference>
<evidence type="ECO:0000313" key="3">
    <source>
        <dbReference type="Proteomes" id="UP001304671"/>
    </source>
</evidence>
<sequence>MTQSHGMSRTMSIHNKDMPDLSFRSTEKELIDDLDLDNDALRQNLEELAIINKYLGGNQVTISGLETVFNNLTTQQPTYQIADLGCGGGDMLMVIAKWAKKKQVKAELIGIDANDFMIEFAKKRTTQFPEIQYLYQNIFSEEFQQHSFDIVTMTLFCHHFDNESLIKLFKQLKQQSRLAIVINDIHRHWFAYHSIAWITKLFLKSYLVKNDAKLSVWRAFRKSDLETIIQQAGYTRYSIKWKWAFRWEVVLFCES</sequence>
<accession>A0ABU5QUB9</accession>
<dbReference type="GO" id="GO:0008168">
    <property type="term" value="F:methyltransferase activity"/>
    <property type="evidence" value="ECO:0007669"/>
    <property type="project" value="UniProtKB-KW"/>
</dbReference>
<evidence type="ECO:0000259" key="1">
    <source>
        <dbReference type="Pfam" id="PF13847"/>
    </source>
</evidence>
<evidence type="ECO:0000313" key="2">
    <source>
        <dbReference type="EMBL" id="MEA5260712.1"/>
    </source>
</evidence>
<dbReference type="EMBL" id="JAYFUL010000064">
    <property type="protein sequence ID" value="MEA5260712.1"/>
    <property type="molecule type" value="Genomic_DNA"/>
</dbReference>
<comment type="caution">
    <text evidence="2">The sequence shown here is derived from an EMBL/GenBank/DDBJ whole genome shotgun (WGS) entry which is preliminary data.</text>
</comment>
<dbReference type="PANTHER" id="PTHR43861">
    <property type="entry name" value="TRANS-ACONITATE 2-METHYLTRANSFERASE-RELATED"/>
    <property type="match status" value="1"/>
</dbReference>
<dbReference type="InterPro" id="IPR025714">
    <property type="entry name" value="Methyltranfer_dom"/>
</dbReference>
<feature type="domain" description="Methyltransferase" evidence="1">
    <location>
        <begin position="79"/>
        <end position="183"/>
    </location>
</feature>
<proteinExistence type="predicted"/>
<dbReference type="GO" id="GO:0032259">
    <property type="term" value="P:methylation"/>
    <property type="evidence" value="ECO:0007669"/>
    <property type="project" value="UniProtKB-KW"/>
</dbReference>
<dbReference type="CDD" id="cd02440">
    <property type="entry name" value="AdoMet_MTases"/>
    <property type="match status" value="1"/>
</dbReference>
<dbReference type="Gene3D" id="3.40.50.150">
    <property type="entry name" value="Vaccinia Virus protein VP39"/>
    <property type="match status" value="1"/>
</dbReference>
<reference evidence="2 3" key="1">
    <citation type="submission" date="2023-12" db="EMBL/GenBank/DDBJ databases">
        <title>Novel species of the genus Arcicella isolated from rivers.</title>
        <authorList>
            <person name="Lu H."/>
        </authorList>
    </citation>
    <scope>NUCLEOTIDE SEQUENCE [LARGE SCALE GENOMIC DNA]</scope>
    <source>
        <strain evidence="2 3">LMG 21963</strain>
    </source>
</reference>
<gene>
    <name evidence="2" type="ORF">VB264_23135</name>
</gene>
<keyword evidence="3" id="KW-1185">Reference proteome</keyword>
<dbReference type="SUPFAM" id="SSF53335">
    <property type="entry name" value="S-adenosyl-L-methionine-dependent methyltransferases"/>
    <property type="match status" value="1"/>
</dbReference>
<dbReference type="Pfam" id="PF13847">
    <property type="entry name" value="Methyltransf_31"/>
    <property type="match status" value="1"/>
</dbReference>
<dbReference type="InterPro" id="IPR029063">
    <property type="entry name" value="SAM-dependent_MTases_sf"/>
</dbReference>
<keyword evidence="2" id="KW-0489">Methyltransferase</keyword>
<organism evidence="2 3">
    <name type="scientific">Arcicella aquatica</name>
    <dbReference type="NCBI Taxonomy" id="217141"/>
    <lineage>
        <taxon>Bacteria</taxon>
        <taxon>Pseudomonadati</taxon>
        <taxon>Bacteroidota</taxon>
        <taxon>Cytophagia</taxon>
        <taxon>Cytophagales</taxon>
        <taxon>Flectobacillaceae</taxon>
        <taxon>Arcicella</taxon>
    </lineage>
</organism>
<protein>
    <submittedName>
        <fullName evidence="2">Methyltransferase domain-containing protein</fullName>
    </submittedName>
</protein>
<dbReference type="RefSeq" id="WP_323253480.1">
    <property type="nucleotide sequence ID" value="NZ_JAYFUL010000064.1"/>
</dbReference>